<gene>
    <name evidence="1" type="ORF">PEP31012_02861</name>
</gene>
<dbReference type="EMBL" id="CABPSH010000006">
    <property type="protein sequence ID" value="VVE15444.1"/>
    <property type="molecule type" value="Genomic_DNA"/>
</dbReference>
<protein>
    <submittedName>
        <fullName evidence="1">Uncharacterized protein</fullName>
    </submittedName>
</protein>
<proteinExistence type="predicted"/>
<keyword evidence="2" id="KW-1185">Reference proteome</keyword>
<reference evidence="1 2" key="1">
    <citation type="submission" date="2019-08" db="EMBL/GenBank/DDBJ databases">
        <authorList>
            <person name="Peeters C."/>
        </authorList>
    </citation>
    <scope>NUCLEOTIDE SEQUENCE [LARGE SCALE GENOMIC DNA]</scope>
    <source>
        <strain evidence="1 2">LMG 31012</strain>
    </source>
</reference>
<sequence length="58" mass="5854">MNAVDGARWVGLSGARVSAPAHWDTPLALGEQQKVGGIGGAHAGIAIPTSPDETPHVK</sequence>
<accession>A0A5E4VW22</accession>
<dbReference type="AlphaFoldDB" id="A0A5E4VW22"/>
<evidence type="ECO:0000313" key="1">
    <source>
        <dbReference type="EMBL" id="VVE15444.1"/>
    </source>
</evidence>
<dbReference type="Proteomes" id="UP000400981">
    <property type="component" value="Unassembled WGS sequence"/>
</dbReference>
<evidence type="ECO:0000313" key="2">
    <source>
        <dbReference type="Proteomes" id="UP000400981"/>
    </source>
</evidence>
<organism evidence="1 2">
    <name type="scientific">Pandoraea eparura</name>
    <dbReference type="NCBI Taxonomy" id="2508291"/>
    <lineage>
        <taxon>Bacteria</taxon>
        <taxon>Pseudomonadati</taxon>
        <taxon>Pseudomonadota</taxon>
        <taxon>Betaproteobacteria</taxon>
        <taxon>Burkholderiales</taxon>
        <taxon>Burkholderiaceae</taxon>
        <taxon>Pandoraea</taxon>
    </lineage>
</organism>
<name>A0A5E4VW22_9BURK</name>